<dbReference type="EMBL" id="LPWG01000012">
    <property type="protein sequence ID" value="ODR98971.1"/>
    <property type="molecule type" value="Genomic_DNA"/>
</dbReference>
<evidence type="ECO:0000313" key="3">
    <source>
        <dbReference type="EMBL" id="ODR98971.1"/>
    </source>
</evidence>
<keyword evidence="4" id="KW-1185">Reference proteome</keyword>
<dbReference type="GO" id="GO:0006281">
    <property type="term" value="P:DNA repair"/>
    <property type="evidence" value="ECO:0007669"/>
    <property type="project" value="InterPro"/>
</dbReference>
<dbReference type="OrthoDB" id="1826980at2"/>
<sequence>MTQDEALALLKTGASVFLTGRPGSGKTHTVNRYLEDLAEAGIPYAYTASTGIAATHGHGVTIHAWSGVGVKNALTRRDLDTIASNRRLAARIEKTKVLVIDEVSMLPARTLTLADTVCRHVRATNAPFGGIQVVLVGDFFQLPPVVRRQSNDGMLQFGGDGDESDAGFAHGSAPGGISIPRSAICRNSTARTTSPFSTFSMRSAATPAQALTGSALPRALSPTTRCRPPGRGCSPTMRPWTTSTGSNSASSRANRASLP</sequence>
<dbReference type="InterPro" id="IPR010285">
    <property type="entry name" value="DNA_helicase_pif1-like_DEAD"/>
</dbReference>
<protein>
    <recommendedName>
        <fullName evidence="2">AAA+ ATPase domain-containing protein</fullName>
    </recommendedName>
</protein>
<name>A0A1E3W0D2_9HYPH</name>
<proteinExistence type="predicted"/>
<dbReference type="Gene3D" id="3.40.50.300">
    <property type="entry name" value="P-loop containing nucleotide triphosphate hydrolases"/>
    <property type="match status" value="1"/>
</dbReference>
<reference evidence="3 4" key="1">
    <citation type="journal article" date="2016" name="Environ. Microbiol.">
        <title>New Methyloceanibacter diversity from North Sea sediments includes methanotroph containing solely the soluble methane monooxygenase.</title>
        <authorList>
            <person name="Vekeman B."/>
            <person name="Kerckhof F.M."/>
            <person name="Cremers G."/>
            <person name="de Vos P."/>
            <person name="Vandamme P."/>
            <person name="Boon N."/>
            <person name="Op den Camp H.J."/>
            <person name="Heylen K."/>
        </authorList>
    </citation>
    <scope>NUCLEOTIDE SEQUENCE [LARGE SCALE GENOMIC DNA]</scope>
    <source>
        <strain evidence="3 4">R-67174</strain>
    </source>
</reference>
<dbReference type="PANTHER" id="PTHR47642">
    <property type="entry name" value="ATP-DEPENDENT DNA HELICASE"/>
    <property type="match status" value="1"/>
</dbReference>
<dbReference type="InterPro" id="IPR003593">
    <property type="entry name" value="AAA+_ATPase"/>
</dbReference>
<organism evidence="3 4">
    <name type="scientific">Methyloceanibacter methanicus</name>
    <dbReference type="NCBI Taxonomy" id="1774968"/>
    <lineage>
        <taxon>Bacteria</taxon>
        <taxon>Pseudomonadati</taxon>
        <taxon>Pseudomonadota</taxon>
        <taxon>Alphaproteobacteria</taxon>
        <taxon>Hyphomicrobiales</taxon>
        <taxon>Hyphomicrobiaceae</taxon>
        <taxon>Methyloceanibacter</taxon>
    </lineage>
</organism>
<evidence type="ECO:0000313" key="4">
    <source>
        <dbReference type="Proteomes" id="UP000094501"/>
    </source>
</evidence>
<dbReference type="STRING" id="1774968.AUC68_07380"/>
<feature type="region of interest" description="Disordered" evidence="1">
    <location>
        <begin position="219"/>
        <end position="259"/>
    </location>
</feature>
<dbReference type="Proteomes" id="UP000094501">
    <property type="component" value="Unassembled WGS sequence"/>
</dbReference>
<accession>A0A1E3W0D2</accession>
<comment type="caution">
    <text evidence="3">The sequence shown here is derived from an EMBL/GenBank/DDBJ whole genome shotgun (WGS) entry which is preliminary data.</text>
</comment>
<feature type="compositionally biased region" description="Low complexity" evidence="1">
    <location>
        <begin position="241"/>
        <end position="259"/>
    </location>
</feature>
<dbReference type="SMART" id="SM00382">
    <property type="entry name" value="AAA"/>
    <property type="match status" value="1"/>
</dbReference>
<dbReference type="InterPro" id="IPR051055">
    <property type="entry name" value="PIF1_helicase"/>
</dbReference>
<evidence type="ECO:0000259" key="2">
    <source>
        <dbReference type="SMART" id="SM00382"/>
    </source>
</evidence>
<dbReference type="SUPFAM" id="SSF52540">
    <property type="entry name" value="P-loop containing nucleoside triphosphate hydrolases"/>
    <property type="match status" value="1"/>
</dbReference>
<gene>
    <name evidence="3" type="ORF">AUC68_07380</name>
</gene>
<dbReference type="GO" id="GO:0000723">
    <property type="term" value="P:telomere maintenance"/>
    <property type="evidence" value="ECO:0007669"/>
    <property type="project" value="InterPro"/>
</dbReference>
<dbReference type="RefSeq" id="WP_069437689.1">
    <property type="nucleotide sequence ID" value="NZ_LPWG01000012.1"/>
</dbReference>
<dbReference type="AlphaFoldDB" id="A0A1E3W0D2"/>
<dbReference type="Pfam" id="PF05970">
    <property type="entry name" value="PIF1"/>
    <property type="match status" value="1"/>
</dbReference>
<evidence type="ECO:0000256" key="1">
    <source>
        <dbReference type="SAM" id="MobiDB-lite"/>
    </source>
</evidence>
<dbReference type="GO" id="GO:0003678">
    <property type="term" value="F:DNA helicase activity"/>
    <property type="evidence" value="ECO:0007669"/>
    <property type="project" value="InterPro"/>
</dbReference>
<dbReference type="InterPro" id="IPR027417">
    <property type="entry name" value="P-loop_NTPase"/>
</dbReference>
<dbReference type="PANTHER" id="PTHR47642:SF5">
    <property type="entry name" value="ATP-DEPENDENT DNA HELICASE"/>
    <property type="match status" value="1"/>
</dbReference>
<feature type="domain" description="AAA+ ATPase" evidence="2">
    <location>
        <begin position="12"/>
        <end position="162"/>
    </location>
</feature>